<dbReference type="EnsemblMetazoa" id="G4808.4">
    <property type="protein sequence ID" value="G4808.4:cds"/>
    <property type="gene ID" value="G4808"/>
</dbReference>
<dbReference type="EnsemblMetazoa" id="G4808.5">
    <property type="protein sequence ID" value="G4808.5:cds"/>
    <property type="gene ID" value="G4808"/>
</dbReference>
<dbReference type="EnsemblMetazoa" id="G4808.1">
    <property type="protein sequence ID" value="G4808.1:cds"/>
    <property type="gene ID" value="G4808"/>
</dbReference>
<comment type="subcellular location">
    <subcellularLocation>
        <location evidence="1">Membrane</location>
        <topology evidence="1">Multi-pass membrane protein</topology>
    </subcellularLocation>
</comment>
<keyword evidence="8" id="KW-1185">Reference proteome</keyword>
<dbReference type="OMA" id="YGIFMAC"/>
<keyword evidence="4 6" id="KW-0472">Membrane</keyword>
<evidence type="ECO:0000256" key="6">
    <source>
        <dbReference type="SAM" id="Phobius"/>
    </source>
</evidence>
<evidence type="ECO:0000313" key="7">
    <source>
        <dbReference type="EnsemblMetazoa" id="G4808.6:cds"/>
    </source>
</evidence>
<dbReference type="EnsemblMetazoa" id="G4808.6">
    <property type="protein sequence ID" value="G4808.6:cds"/>
    <property type="gene ID" value="G4808"/>
</dbReference>
<dbReference type="KEGG" id="crg:105338950"/>
<dbReference type="Gene3D" id="1.20.140.150">
    <property type="match status" value="1"/>
</dbReference>
<evidence type="ECO:0000256" key="1">
    <source>
        <dbReference type="ARBA" id="ARBA00004141"/>
    </source>
</evidence>
<dbReference type="PANTHER" id="PTHR10671:SF108">
    <property type="entry name" value="CLAUDIN FAMILY PROTEIN-RELATED"/>
    <property type="match status" value="1"/>
</dbReference>
<dbReference type="InterPro" id="IPR050579">
    <property type="entry name" value="PMP-22/EMP/MP20-like"/>
</dbReference>
<evidence type="ECO:0000256" key="3">
    <source>
        <dbReference type="ARBA" id="ARBA00022989"/>
    </source>
</evidence>
<feature type="region of interest" description="Disordered" evidence="5">
    <location>
        <begin position="251"/>
        <end position="331"/>
    </location>
</feature>
<dbReference type="GO" id="GO:0005886">
    <property type="term" value="C:plasma membrane"/>
    <property type="evidence" value="ECO:0007669"/>
    <property type="project" value="TreeGrafter"/>
</dbReference>
<dbReference type="InterPro" id="IPR019372">
    <property type="entry name" value="LHFPL"/>
</dbReference>
<keyword evidence="2 6" id="KW-0812">Transmembrane</keyword>
<evidence type="ECO:0000256" key="4">
    <source>
        <dbReference type="ARBA" id="ARBA00023136"/>
    </source>
</evidence>
<feature type="transmembrane region" description="Helical" evidence="6">
    <location>
        <begin position="147"/>
        <end position="169"/>
    </location>
</feature>
<evidence type="ECO:0000256" key="5">
    <source>
        <dbReference type="SAM" id="MobiDB-lite"/>
    </source>
</evidence>
<dbReference type="EnsemblMetazoa" id="G4808.3">
    <property type="protein sequence ID" value="G4808.3:cds"/>
    <property type="gene ID" value="G4808"/>
</dbReference>
<dbReference type="EnsemblMetazoa" id="G4808.2">
    <property type="protein sequence ID" value="G4808.2:cds"/>
    <property type="gene ID" value="G4808"/>
</dbReference>
<feature type="region of interest" description="Disordered" evidence="5">
    <location>
        <begin position="353"/>
        <end position="409"/>
    </location>
</feature>
<feature type="region of interest" description="Disordered" evidence="5">
    <location>
        <begin position="178"/>
        <end position="199"/>
    </location>
</feature>
<dbReference type="PANTHER" id="PTHR10671">
    <property type="entry name" value="EPITHELIAL MEMBRANE PROTEIN-RELATED"/>
    <property type="match status" value="1"/>
</dbReference>
<accession>A0A8W8N5Z9</accession>
<feature type="compositionally biased region" description="Basic residues" evidence="5">
    <location>
        <begin position="353"/>
        <end position="367"/>
    </location>
</feature>
<feature type="compositionally biased region" description="Basic and acidic residues" evidence="5">
    <location>
        <begin position="399"/>
        <end position="409"/>
    </location>
</feature>
<evidence type="ECO:0000256" key="2">
    <source>
        <dbReference type="ARBA" id="ARBA00022692"/>
    </source>
</evidence>
<proteinExistence type="predicted"/>
<dbReference type="GeneID" id="105338950"/>
<feature type="compositionally biased region" description="Acidic residues" evidence="5">
    <location>
        <begin position="269"/>
        <end position="280"/>
    </location>
</feature>
<dbReference type="Pfam" id="PF10242">
    <property type="entry name" value="L_HMGIC_fpl"/>
    <property type="match status" value="1"/>
</dbReference>
<organism evidence="7 8">
    <name type="scientific">Magallana gigas</name>
    <name type="common">Pacific oyster</name>
    <name type="synonym">Crassostrea gigas</name>
    <dbReference type="NCBI Taxonomy" id="29159"/>
    <lineage>
        <taxon>Eukaryota</taxon>
        <taxon>Metazoa</taxon>
        <taxon>Spiralia</taxon>
        <taxon>Lophotrochozoa</taxon>
        <taxon>Mollusca</taxon>
        <taxon>Bivalvia</taxon>
        <taxon>Autobranchia</taxon>
        <taxon>Pteriomorphia</taxon>
        <taxon>Ostreida</taxon>
        <taxon>Ostreoidea</taxon>
        <taxon>Ostreidae</taxon>
        <taxon>Magallana</taxon>
    </lineage>
</organism>
<dbReference type="Proteomes" id="UP000005408">
    <property type="component" value="Unassembled WGS sequence"/>
</dbReference>
<sequence>MKRGANSCLQKTVFAFLFVGYVLFVVAFFIPRWFQFTQTGTGKQYNYGIFMACIRDDDGSSRCQYTHFKNVEAGTILALKVLASFGLVSYTVAMATGFLALCWIKEKRQRLFYVSVVCSIIAAIFIIISVAIHKSHRSYDNGSDDVAFYIAIVSIFPLVYGAFMGFLVARTMTFDDEKEDEEKIHKEQRQRRKKKRDREPVFMFPPTGTMIPEIKKKPLSGIVVTSDDFERSESEDPFFFKPLTVKNDKYEAKQQDREVEELSGKLDQYDIDPNLDENEASMDNVDVYNPSTGLTSPNPPPAVTPVDAHEEITSEPWNEDQEKKKEKRKKKGLINLTTINAPLKIADLMKKTRALNKTKKESKKQKKKREEGRPNSAFEIEEIETGKVDVHGQTKIHGHRVEQLPDVEK</sequence>
<dbReference type="AlphaFoldDB" id="A0A8W8N5Z9"/>
<feature type="compositionally biased region" description="Basic and acidic residues" evidence="5">
    <location>
        <begin position="251"/>
        <end position="268"/>
    </location>
</feature>
<evidence type="ECO:0000313" key="8">
    <source>
        <dbReference type="Proteomes" id="UP000005408"/>
    </source>
</evidence>
<name>A0A8W8N5Z9_MAGGI</name>
<protein>
    <submittedName>
        <fullName evidence="7">Uncharacterized protein</fullName>
    </submittedName>
</protein>
<feature type="transmembrane region" description="Helical" evidence="6">
    <location>
        <begin position="111"/>
        <end position="132"/>
    </location>
</feature>
<reference evidence="7" key="1">
    <citation type="submission" date="2022-08" db="UniProtKB">
        <authorList>
            <consortium name="EnsemblMetazoa"/>
        </authorList>
    </citation>
    <scope>IDENTIFICATION</scope>
    <source>
        <strain evidence="7">05x7-T-G4-1.051#20</strain>
    </source>
</reference>
<feature type="transmembrane region" description="Helical" evidence="6">
    <location>
        <begin position="12"/>
        <end position="34"/>
    </location>
</feature>
<dbReference type="OrthoDB" id="6143373at2759"/>
<keyword evidence="3 6" id="KW-1133">Transmembrane helix</keyword>
<feature type="transmembrane region" description="Helical" evidence="6">
    <location>
        <begin position="81"/>
        <end position="104"/>
    </location>
</feature>